<feature type="active site" description="Acyl-thioester intermediate" evidence="3">
    <location>
        <position position="162"/>
    </location>
</feature>
<dbReference type="GO" id="GO:0016747">
    <property type="term" value="F:acyltransferase activity, transferring groups other than amino-acyl groups"/>
    <property type="evidence" value="ECO:0007669"/>
    <property type="project" value="InterPro"/>
</dbReference>
<dbReference type="InterPro" id="IPR011141">
    <property type="entry name" value="Polyketide_synthase_type-III"/>
</dbReference>
<dbReference type="InterPro" id="IPR016039">
    <property type="entry name" value="Thiolase-like"/>
</dbReference>
<name>A0A7J5TS60_9BACT</name>
<accession>A0A7J5TS60</accession>
<dbReference type="InterPro" id="IPR012328">
    <property type="entry name" value="Chalcone/stilbene_synt_C"/>
</dbReference>
<sequence>MNKNTHEYSAFITAIGTAVPQYAVPQMQIAQFMADALQFDERDRRRLTALYRQTRIEKRHSVLPDYSRENGDYTFYPNTPGLEPFPTVGQRMLLYRQEAVPLARQAIETCLSKRSGFDRQSITHLIVVSCTGLYAPGPDIELIEALGLATTTQRLAINFMGCYGAFNGLKTADAMVRADPDAKVLVVCVELCTLHFQKKTETDHLLSNALFADGAAAVLVESEPVSEHLALRLRSFYSDLLPEGKAEMAWHVSDFGFEMTLTSEVPRYIQQGIGELLSRLLQKSGLTIGDINLYAMHPGGRKILEVIEQQLGLETTDNRFAYEVLRDYGNMSSATVLFVLNAVWKGLQAGDTEPAVAADGHILSCAFGPGLTLESMILDVVGQPVTTSLTSTVRSSAAIPIG</sequence>
<dbReference type="PIRSF" id="PIRSF000451">
    <property type="entry name" value="PKS_III"/>
    <property type="match status" value="1"/>
</dbReference>
<dbReference type="CDD" id="cd00831">
    <property type="entry name" value="CHS_like"/>
    <property type="match status" value="1"/>
</dbReference>
<dbReference type="PANTHER" id="PTHR11877:SF46">
    <property type="entry name" value="TYPE III POLYKETIDE SYNTHASE A"/>
    <property type="match status" value="1"/>
</dbReference>
<organism evidence="6 7">
    <name type="scientific">Rudanella paleaurantiibacter</name>
    <dbReference type="NCBI Taxonomy" id="2614655"/>
    <lineage>
        <taxon>Bacteria</taxon>
        <taxon>Pseudomonadati</taxon>
        <taxon>Bacteroidota</taxon>
        <taxon>Cytophagia</taxon>
        <taxon>Cytophagales</taxon>
        <taxon>Cytophagaceae</taxon>
        <taxon>Rudanella</taxon>
    </lineage>
</organism>
<dbReference type="Pfam" id="PF02797">
    <property type="entry name" value="Chal_sti_synt_C"/>
    <property type="match status" value="1"/>
</dbReference>
<evidence type="ECO:0000259" key="4">
    <source>
        <dbReference type="Pfam" id="PF00195"/>
    </source>
</evidence>
<reference evidence="6 7" key="1">
    <citation type="submission" date="2019-10" db="EMBL/GenBank/DDBJ databases">
        <title>Rudanella paleaurantiibacter sp. nov., isolated from sludge.</title>
        <authorList>
            <person name="Xu S.Q."/>
        </authorList>
    </citation>
    <scope>NUCLEOTIDE SEQUENCE [LARGE SCALE GENOMIC DNA]</scope>
    <source>
        <strain evidence="6 7">HX-22-17</strain>
    </source>
</reference>
<dbReference type="PANTHER" id="PTHR11877">
    <property type="entry name" value="HYDROXYMETHYLGLUTARYL-COA SYNTHASE"/>
    <property type="match status" value="1"/>
</dbReference>
<comment type="similarity">
    <text evidence="1">Belongs to the thiolase-like superfamily. Chalcone/stilbene synthases family.</text>
</comment>
<proteinExistence type="inferred from homology"/>
<protein>
    <submittedName>
        <fullName evidence="6">Type III polyketide synthase</fullName>
    </submittedName>
</protein>
<dbReference type="InterPro" id="IPR001099">
    <property type="entry name" value="Chalcone/stilbene_synt_N"/>
</dbReference>
<keyword evidence="2" id="KW-0808">Transferase</keyword>
<evidence type="ECO:0000313" key="7">
    <source>
        <dbReference type="Proteomes" id="UP000488299"/>
    </source>
</evidence>
<feature type="domain" description="Chalcone/stilbene synthase C-terminal" evidence="5">
    <location>
        <begin position="237"/>
        <end position="380"/>
    </location>
</feature>
<dbReference type="EMBL" id="WELI01000017">
    <property type="protein sequence ID" value="KAB7726108.1"/>
    <property type="molecule type" value="Genomic_DNA"/>
</dbReference>
<dbReference type="SUPFAM" id="SSF53901">
    <property type="entry name" value="Thiolase-like"/>
    <property type="match status" value="2"/>
</dbReference>
<gene>
    <name evidence="6" type="ORF">F5984_24830</name>
</gene>
<dbReference type="AlphaFoldDB" id="A0A7J5TS60"/>
<feature type="domain" description="Chalcone/stilbene synthase N-terminal" evidence="4">
    <location>
        <begin position="5"/>
        <end position="224"/>
    </location>
</feature>
<evidence type="ECO:0000313" key="6">
    <source>
        <dbReference type="EMBL" id="KAB7726108.1"/>
    </source>
</evidence>
<dbReference type="RefSeq" id="WP_152126858.1">
    <property type="nucleotide sequence ID" value="NZ_WELI01000017.1"/>
</dbReference>
<evidence type="ECO:0000259" key="5">
    <source>
        <dbReference type="Pfam" id="PF02797"/>
    </source>
</evidence>
<comment type="caution">
    <text evidence="6">The sequence shown here is derived from an EMBL/GenBank/DDBJ whole genome shotgun (WGS) entry which is preliminary data.</text>
</comment>
<evidence type="ECO:0000256" key="3">
    <source>
        <dbReference type="PIRSR" id="PIRSR000451-1"/>
    </source>
</evidence>
<evidence type="ECO:0000256" key="2">
    <source>
        <dbReference type="ARBA" id="ARBA00022679"/>
    </source>
</evidence>
<dbReference type="Gene3D" id="3.40.47.10">
    <property type="match status" value="2"/>
</dbReference>
<keyword evidence="7" id="KW-1185">Reference proteome</keyword>
<evidence type="ECO:0000256" key="1">
    <source>
        <dbReference type="ARBA" id="ARBA00005531"/>
    </source>
</evidence>
<dbReference type="Proteomes" id="UP000488299">
    <property type="component" value="Unassembled WGS sequence"/>
</dbReference>
<dbReference type="GO" id="GO:0030639">
    <property type="term" value="P:polyketide biosynthetic process"/>
    <property type="evidence" value="ECO:0007669"/>
    <property type="project" value="TreeGrafter"/>
</dbReference>
<dbReference type="Pfam" id="PF00195">
    <property type="entry name" value="Chal_sti_synt_N"/>
    <property type="match status" value="1"/>
</dbReference>